<dbReference type="OrthoDB" id="591587at2759"/>
<dbReference type="PANTHER" id="PTHR31170:SF17">
    <property type="match status" value="1"/>
</dbReference>
<keyword evidence="1" id="KW-0472">Membrane</keyword>
<sequence>MEVQPERFDFGIEVDAESAESMAEEAEEDGVGINEDDVRINVDAVADELQSMVLSSNSSISPPRCCIFRVPNTLLVQNPKAYKPKAFSIGPFHYGEPHLEATQKIKAKYLCDLISRLPDPHESTLRHITAAIDEVQPEAREHYEGPLNMSRDEFVKVLVLDGCFLVELFLKFTYKYLTNDVHENSDPIFELVNPLEYENAHYIPQNRIRHILDLMRSLMLVVRRNEPENTWKWMTTWEPMPSATSLQEAGIKFRRATSTTTILHINFEDGVLEIPPLHIHERTESLFRNLICYEQCLPNCEGVITAYAILMDNLINTAQDMEILCQSKVIDNWLDNKDAAEFFNKLYDDIGVREPYYLDLTQRVNEYCGYFWPRHRTTLVRDYFKSPWALISVIVALILLILAFLQTWFTITK</sequence>
<dbReference type="EMBL" id="JXTC01000010">
    <property type="protein sequence ID" value="POO01023.1"/>
    <property type="molecule type" value="Genomic_DNA"/>
</dbReference>
<keyword evidence="1" id="KW-1133">Transmembrane helix</keyword>
<comment type="caution">
    <text evidence="2">The sequence shown here is derived from an EMBL/GenBank/DDBJ whole genome shotgun (WGS) entry which is preliminary data.</text>
</comment>
<keyword evidence="3" id="KW-1185">Reference proteome</keyword>
<gene>
    <name evidence="2" type="ORF">TorRG33x02_032060</name>
</gene>
<proteinExistence type="predicted"/>
<dbReference type="InParanoid" id="A0A2P5FTA3"/>
<evidence type="ECO:0000313" key="2">
    <source>
        <dbReference type="EMBL" id="POO01023.1"/>
    </source>
</evidence>
<dbReference type="AlphaFoldDB" id="A0A2P5FTA3"/>
<evidence type="ECO:0000256" key="1">
    <source>
        <dbReference type="SAM" id="Phobius"/>
    </source>
</evidence>
<accession>A0A2P5FTA3</accession>
<dbReference type="Pfam" id="PF03140">
    <property type="entry name" value="DUF247"/>
    <property type="match status" value="2"/>
</dbReference>
<name>A0A2P5FTA3_TREOI</name>
<evidence type="ECO:0000313" key="3">
    <source>
        <dbReference type="Proteomes" id="UP000237000"/>
    </source>
</evidence>
<dbReference type="Proteomes" id="UP000237000">
    <property type="component" value="Unassembled WGS sequence"/>
</dbReference>
<reference evidence="3" key="1">
    <citation type="submission" date="2016-06" db="EMBL/GenBank/DDBJ databases">
        <title>Parallel loss of symbiosis genes in relatives of nitrogen-fixing non-legume Parasponia.</title>
        <authorList>
            <person name="Van Velzen R."/>
            <person name="Holmer R."/>
            <person name="Bu F."/>
            <person name="Rutten L."/>
            <person name="Van Zeijl A."/>
            <person name="Liu W."/>
            <person name="Santuari L."/>
            <person name="Cao Q."/>
            <person name="Sharma T."/>
            <person name="Shen D."/>
            <person name="Roswanjaya Y."/>
            <person name="Wardhani T."/>
            <person name="Kalhor M.S."/>
            <person name="Jansen J."/>
            <person name="Van den Hoogen J."/>
            <person name="Gungor B."/>
            <person name="Hartog M."/>
            <person name="Hontelez J."/>
            <person name="Verver J."/>
            <person name="Yang W.-C."/>
            <person name="Schijlen E."/>
            <person name="Repin R."/>
            <person name="Schilthuizen M."/>
            <person name="Schranz E."/>
            <person name="Heidstra R."/>
            <person name="Miyata K."/>
            <person name="Fedorova E."/>
            <person name="Kohlen W."/>
            <person name="Bisseling T."/>
            <person name="Smit S."/>
            <person name="Geurts R."/>
        </authorList>
    </citation>
    <scope>NUCLEOTIDE SEQUENCE [LARGE SCALE GENOMIC DNA]</scope>
    <source>
        <strain evidence="3">cv. RG33-2</strain>
    </source>
</reference>
<organism evidence="2 3">
    <name type="scientific">Trema orientale</name>
    <name type="common">Charcoal tree</name>
    <name type="synonym">Celtis orientalis</name>
    <dbReference type="NCBI Taxonomy" id="63057"/>
    <lineage>
        <taxon>Eukaryota</taxon>
        <taxon>Viridiplantae</taxon>
        <taxon>Streptophyta</taxon>
        <taxon>Embryophyta</taxon>
        <taxon>Tracheophyta</taxon>
        <taxon>Spermatophyta</taxon>
        <taxon>Magnoliopsida</taxon>
        <taxon>eudicotyledons</taxon>
        <taxon>Gunneridae</taxon>
        <taxon>Pentapetalae</taxon>
        <taxon>rosids</taxon>
        <taxon>fabids</taxon>
        <taxon>Rosales</taxon>
        <taxon>Cannabaceae</taxon>
        <taxon>Trema</taxon>
    </lineage>
</organism>
<dbReference type="STRING" id="63057.A0A2P5FTA3"/>
<protein>
    <submittedName>
        <fullName evidence="2">Uncharacterized protein</fullName>
    </submittedName>
</protein>
<dbReference type="PANTHER" id="PTHR31170">
    <property type="entry name" value="BNAC04G53230D PROTEIN"/>
    <property type="match status" value="1"/>
</dbReference>
<keyword evidence="1" id="KW-0812">Transmembrane</keyword>
<dbReference type="InterPro" id="IPR004158">
    <property type="entry name" value="DUF247_pln"/>
</dbReference>
<feature type="transmembrane region" description="Helical" evidence="1">
    <location>
        <begin position="388"/>
        <end position="411"/>
    </location>
</feature>